<evidence type="ECO:0000259" key="5">
    <source>
        <dbReference type="PROSITE" id="PS51903"/>
    </source>
</evidence>
<dbReference type="InterPro" id="IPR058680">
    <property type="entry name" value="NBD_SMAX1-like"/>
</dbReference>
<gene>
    <name evidence="6" type="ORF">SASPL_138488</name>
</gene>
<dbReference type="PROSITE" id="PS51903">
    <property type="entry name" value="CLP_R"/>
    <property type="match status" value="1"/>
</dbReference>
<dbReference type="InterPro" id="IPR051650">
    <property type="entry name" value="SL_signaling_regulator"/>
</dbReference>
<dbReference type="OrthoDB" id="750498at2759"/>
<feature type="region of interest" description="Disordered" evidence="4">
    <location>
        <begin position="169"/>
        <end position="196"/>
    </location>
</feature>
<evidence type="ECO:0000256" key="2">
    <source>
        <dbReference type="ARBA" id="ARBA00022737"/>
    </source>
</evidence>
<dbReference type="EMBL" id="PNBA02000014">
    <property type="protein sequence ID" value="KAG6401624.1"/>
    <property type="molecule type" value="Genomic_DNA"/>
</dbReference>
<dbReference type="Pfam" id="PF02861">
    <property type="entry name" value="Clp_N"/>
    <property type="match status" value="1"/>
</dbReference>
<keyword evidence="7" id="KW-1185">Reference proteome</keyword>
<evidence type="ECO:0000256" key="1">
    <source>
        <dbReference type="ARBA" id="ARBA00008675"/>
    </source>
</evidence>
<proteinExistence type="inferred from homology"/>
<protein>
    <recommendedName>
        <fullName evidence="5">Clp R domain-containing protein</fullName>
    </recommendedName>
</protein>
<accession>A0A8X8ZF34</accession>
<organism evidence="6">
    <name type="scientific">Salvia splendens</name>
    <name type="common">Scarlet sage</name>
    <dbReference type="NCBI Taxonomy" id="180675"/>
    <lineage>
        <taxon>Eukaryota</taxon>
        <taxon>Viridiplantae</taxon>
        <taxon>Streptophyta</taxon>
        <taxon>Embryophyta</taxon>
        <taxon>Tracheophyta</taxon>
        <taxon>Spermatophyta</taxon>
        <taxon>Magnoliopsida</taxon>
        <taxon>eudicotyledons</taxon>
        <taxon>Gunneridae</taxon>
        <taxon>Pentapetalae</taxon>
        <taxon>asterids</taxon>
        <taxon>lamiids</taxon>
        <taxon>Lamiales</taxon>
        <taxon>Lamiaceae</taxon>
        <taxon>Nepetoideae</taxon>
        <taxon>Mentheae</taxon>
        <taxon>Salviinae</taxon>
        <taxon>Salvia</taxon>
        <taxon>Salvia subgen. Calosphace</taxon>
        <taxon>core Calosphace</taxon>
    </lineage>
</organism>
<reference evidence="6" key="1">
    <citation type="submission" date="2018-01" db="EMBL/GenBank/DDBJ databases">
        <authorList>
            <person name="Mao J.F."/>
        </authorList>
    </citation>
    <scope>NUCLEOTIDE SEQUENCE</scope>
    <source>
        <strain evidence="6">Huo1</strain>
        <tissue evidence="6">Leaf</tissue>
    </source>
</reference>
<dbReference type="AlphaFoldDB" id="A0A8X8ZF34"/>
<evidence type="ECO:0000256" key="3">
    <source>
        <dbReference type="PROSITE-ProRule" id="PRU01251"/>
    </source>
</evidence>
<dbReference type="PANTHER" id="PTHR43572">
    <property type="entry name" value="CHAPERONE PROTEIN CLPD, CHLOROPLASTIC"/>
    <property type="match status" value="1"/>
</dbReference>
<dbReference type="Proteomes" id="UP000298416">
    <property type="component" value="Unassembled WGS sequence"/>
</dbReference>
<dbReference type="InterPro" id="IPR004176">
    <property type="entry name" value="Clp_R_N"/>
</dbReference>
<keyword evidence="2 3" id="KW-0677">Repeat</keyword>
<feature type="domain" description="Clp R" evidence="5">
    <location>
        <begin position="9"/>
        <end position="167"/>
    </location>
</feature>
<name>A0A8X8ZF34_SALSN</name>
<evidence type="ECO:0000256" key="4">
    <source>
        <dbReference type="SAM" id="MobiDB-lite"/>
    </source>
</evidence>
<evidence type="ECO:0000313" key="6">
    <source>
        <dbReference type="EMBL" id="KAG6401624.1"/>
    </source>
</evidence>
<dbReference type="PANTHER" id="PTHR43572:SF31">
    <property type="entry name" value="PROTEIN SMAX1-LIKE 3"/>
    <property type="match status" value="1"/>
</dbReference>
<evidence type="ECO:0000313" key="7">
    <source>
        <dbReference type="Proteomes" id="UP000298416"/>
    </source>
</evidence>
<comment type="similarity">
    <text evidence="1">Belongs to the ClpA/ClpB family.</text>
</comment>
<sequence length="710" mass="78426">MRASGSCAVQQALTAEAAGMVKQAVVLAKRRGHAQVTPLHVASTMLSASPGGLFRVACLDSHSHPLQCKALELCFNVALNRLPASSSPSPAISNALVAAFKRAQAHQRRGSSTDNIQQQQQPLLAVKIELEQLIISILDDPSVSRVMREAGFSSTQVKINVEKAISLHLSTSSPSPSPSPSPTPKQTIFSSPATPAAEARNEDLDVIINTLLLFKKDKRSLALVGENTSSLEATVKALMERVERGEVAESLKEVKFVSIPPLYTFSNLHRDQVELKIRELTRLVQSLVGRGVVLYLGDLKWISDYVEREGSYYCSVEHMIMEIGRLVWSVGEIERFWLMGIATFQTYIKCRNGYHSLQTVWGLHPLTIPVNSLAFTLVSQSDEKSEGGENGKVKLSCCVECSEKFHGQVRDLEAGANGPALSRLPSWLKDESRRLNDKYQKSDAMKELCKKWNSFCSSVHKTPSSSSPPSLGDAMDTDGTQRFKEFNAENLNLLCNALEEKVPWQKEIIPEIAGTVLQCRSGMLRRKSHSSDVKEETWLLFLGPDQNQAKEKIARELAKIVFGSHSNFASFGLSTFVDSDSRNKRGRDECRSFIDRFAEAAAADPHRVFLVEDLEEADQGLQMGIKRAIEKGRIIGQNGEEVGLCDAIVVLSCESFNSRSRGSSPGDDRKEEEAGGFLDLNMSFQDQGDDDLGILENVDRRVVFKIQDLR</sequence>
<comment type="caution">
    <text evidence="6">The sequence shown here is derived from an EMBL/GenBank/DDBJ whole genome shotgun (WGS) entry which is preliminary data.</text>
</comment>
<dbReference type="Pfam" id="PF23569">
    <property type="entry name" value="NBD_SMAX1"/>
    <property type="match status" value="1"/>
</dbReference>
<reference evidence="6" key="2">
    <citation type="submission" date="2020-08" db="EMBL/GenBank/DDBJ databases">
        <title>Plant Genome Project.</title>
        <authorList>
            <person name="Zhang R.-G."/>
        </authorList>
    </citation>
    <scope>NUCLEOTIDE SEQUENCE</scope>
    <source>
        <strain evidence="6">Huo1</strain>
        <tissue evidence="6">Leaf</tissue>
    </source>
</reference>